<feature type="transmembrane region" description="Helical" evidence="1">
    <location>
        <begin position="34"/>
        <end position="56"/>
    </location>
</feature>
<sequence length="88" mass="9441">MDAYLIIGVILGVILLLFVVGVPTKIFKYLSQGVIKIVIGALLLFFLNVFGANFGIHVPINLFTTLITGFLGLPGLASLVAIHMIVFP</sequence>
<proteinExistence type="predicted"/>
<dbReference type="Proteomes" id="UP000294650">
    <property type="component" value="Unassembled WGS sequence"/>
</dbReference>
<dbReference type="EMBL" id="SMAN01000005">
    <property type="protein sequence ID" value="TCT24662.1"/>
    <property type="molecule type" value="Genomic_DNA"/>
</dbReference>
<dbReference type="RefSeq" id="WP_132371383.1">
    <property type="nucleotide sequence ID" value="NZ_SMAN01000005.1"/>
</dbReference>
<name>A0A4V2V2D7_9BACI</name>
<protein>
    <submittedName>
        <fullName evidence="2">Inhibitor of the pro-sigma K processing machinery</fullName>
    </submittedName>
</protein>
<keyword evidence="1" id="KW-1133">Transmembrane helix</keyword>
<evidence type="ECO:0000313" key="3">
    <source>
        <dbReference type="Proteomes" id="UP000294650"/>
    </source>
</evidence>
<dbReference type="OrthoDB" id="2692225at2"/>
<dbReference type="Pfam" id="PF07441">
    <property type="entry name" value="BofA"/>
    <property type="match status" value="1"/>
</dbReference>
<keyword evidence="1" id="KW-0472">Membrane</keyword>
<dbReference type="AlphaFoldDB" id="A0A4V2V2D7"/>
<reference evidence="2 3" key="1">
    <citation type="submission" date="2019-03" db="EMBL/GenBank/DDBJ databases">
        <title>Genomic Encyclopedia of Type Strains, Phase IV (KMG-IV): sequencing the most valuable type-strain genomes for metagenomic binning, comparative biology and taxonomic classification.</title>
        <authorList>
            <person name="Goeker M."/>
        </authorList>
    </citation>
    <scope>NUCLEOTIDE SEQUENCE [LARGE SCALE GENOMIC DNA]</scope>
    <source>
        <strain evidence="2 3">DSM 25894</strain>
    </source>
</reference>
<keyword evidence="3" id="KW-1185">Reference proteome</keyword>
<dbReference type="InterPro" id="IPR010001">
    <property type="entry name" value="BofA"/>
</dbReference>
<gene>
    <name evidence="2" type="ORF">EDD68_105120</name>
</gene>
<accession>A0A4V2V2D7</accession>
<organism evidence="2 3">
    <name type="scientific">Melghiribacillus thermohalophilus</name>
    <dbReference type="NCBI Taxonomy" id="1324956"/>
    <lineage>
        <taxon>Bacteria</taxon>
        <taxon>Bacillati</taxon>
        <taxon>Bacillota</taxon>
        <taxon>Bacilli</taxon>
        <taxon>Bacillales</taxon>
        <taxon>Bacillaceae</taxon>
        <taxon>Melghiribacillus</taxon>
    </lineage>
</organism>
<feature type="transmembrane region" description="Helical" evidence="1">
    <location>
        <begin position="62"/>
        <end position="87"/>
    </location>
</feature>
<comment type="caution">
    <text evidence="2">The sequence shown here is derived from an EMBL/GenBank/DDBJ whole genome shotgun (WGS) entry which is preliminary data.</text>
</comment>
<keyword evidence="1" id="KW-0812">Transmembrane</keyword>
<evidence type="ECO:0000313" key="2">
    <source>
        <dbReference type="EMBL" id="TCT24662.1"/>
    </source>
</evidence>
<evidence type="ECO:0000256" key="1">
    <source>
        <dbReference type="SAM" id="Phobius"/>
    </source>
</evidence>
<feature type="transmembrane region" description="Helical" evidence="1">
    <location>
        <begin position="6"/>
        <end position="27"/>
    </location>
</feature>
<dbReference type="NCBIfam" id="TIGR02862">
    <property type="entry name" value="spore_BofA"/>
    <property type="match status" value="1"/>
</dbReference>